<evidence type="ECO:0000313" key="10">
    <source>
        <dbReference type="EMBL" id="CAH0532639.1"/>
    </source>
</evidence>
<evidence type="ECO:0000256" key="7">
    <source>
        <dbReference type="ARBA" id="ARBA00023270"/>
    </source>
</evidence>
<dbReference type="PANTHER" id="PTHR21012">
    <property type="entry name" value="ASPARTATE 1-DECARBOXYLASE"/>
    <property type="match status" value="1"/>
</dbReference>
<dbReference type="InterPro" id="IPR009010">
    <property type="entry name" value="Asp_de-COase-like_dom_sf"/>
</dbReference>
<evidence type="ECO:0000256" key="2">
    <source>
        <dbReference type="ARBA" id="ARBA00022655"/>
    </source>
</evidence>
<keyword evidence="8 9" id="KW-0670">Pyruvate</keyword>
<accession>A0ABM8ZQQ5</accession>
<feature type="binding site" evidence="9">
    <location>
        <begin position="73"/>
        <end position="75"/>
    </location>
    <ligand>
        <name>substrate</name>
    </ligand>
</feature>
<evidence type="ECO:0000256" key="9">
    <source>
        <dbReference type="HAMAP-Rule" id="MF_00446"/>
    </source>
</evidence>
<comment type="subcellular location">
    <subcellularLocation>
        <location evidence="9">Cytoplasm</location>
    </subcellularLocation>
</comment>
<keyword evidence="6 9" id="KW-0456">Lyase</keyword>
<name>A0ABM8ZQQ5_9VIBR</name>
<gene>
    <name evidence="9 10" type="primary">panD</name>
    <name evidence="10" type="ORF">VST7929_00479</name>
</gene>
<feature type="chain" id="PRO_5044900819" description="Aspartate 1-decarboxylase alpha chain" evidence="9">
    <location>
        <begin position="25"/>
        <end position="126"/>
    </location>
</feature>
<dbReference type="EC" id="4.1.1.11" evidence="9"/>
<dbReference type="GO" id="GO:0004068">
    <property type="term" value="F:aspartate 1-decarboxylase activity"/>
    <property type="evidence" value="ECO:0007669"/>
    <property type="project" value="UniProtKB-EC"/>
</dbReference>
<comment type="caution">
    <text evidence="10">The sequence shown here is derived from an EMBL/GenBank/DDBJ whole genome shotgun (WGS) entry which is preliminary data.</text>
</comment>
<keyword evidence="3 9" id="KW-0210">Decarboxylase</keyword>
<protein>
    <recommendedName>
        <fullName evidence="9">Aspartate 1-decarboxylase</fullName>
        <ecNumber evidence="9">4.1.1.11</ecNumber>
    </recommendedName>
    <alternativeName>
        <fullName evidence="9">Aspartate alpha-decarboxylase</fullName>
    </alternativeName>
    <component>
        <recommendedName>
            <fullName evidence="9">Aspartate 1-decarboxylase beta chain</fullName>
        </recommendedName>
    </component>
    <component>
        <recommendedName>
            <fullName evidence="9">Aspartate 1-decarboxylase alpha chain</fullName>
        </recommendedName>
    </component>
</protein>
<dbReference type="CDD" id="cd06919">
    <property type="entry name" value="Asp_decarbox"/>
    <property type="match status" value="1"/>
</dbReference>
<comment type="catalytic activity">
    <reaction evidence="9">
        <text>L-aspartate + H(+) = beta-alanine + CO2</text>
        <dbReference type="Rhea" id="RHEA:19497"/>
        <dbReference type="ChEBI" id="CHEBI:15378"/>
        <dbReference type="ChEBI" id="CHEBI:16526"/>
        <dbReference type="ChEBI" id="CHEBI:29991"/>
        <dbReference type="ChEBI" id="CHEBI:57966"/>
        <dbReference type="EC" id="4.1.1.11"/>
    </reaction>
</comment>
<evidence type="ECO:0000313" key="11">
    <source>
        <dbReference type="Proteomes" id="UP000838672"/>
    </source>
</evidence>
<feature type="binding site" evidence="9">
    <location>
        <position position="57"/>
    </location>
    <ligand>
        <name>substrate</name>
    </ligand>
</feature>
<feature type="modified residue" description="Pyruvic acid (Ser)" evidence="9">
    <location>
        <position position="25"/>
    </location>
</feature>
<keyword evidence="7 9" id="KW-0704">Schiff base</keyword>
<comment type="similarity">
    <text evidence="9">Belongs to the PanD family.</text>
</comment>
<evidence type="ECO:0000256" key="4">
    <source>
        <dbReference type="ARBA" id="ARBA00022813"/>
    </source>
</evidence>
<dbReference type="PANTHER" id="PTHR21012:SF0">
    <property type="entry name" value="ASPARTATE 1-DECARBOXYLASE"/>
    <property type="match status" value="1"/>
</dbReference>
<comment type="pathway">
    <text evidence="9">Cofactor biosynthesis; (R)-pantothenate biosynthesis; beta-alanine from L-aspartate: step 1/1.</text>
</comment>
<keyword evidence="11" id="KW-1185">Reference proteome</keyword>
<feature type="active site" description="Schiff-base intermediate with substrate; via pyruvic acid" evidence="9">
    <location>
        <position position="25"/>
    </location>
</feature>
<keyword evidence="5 9" id="KW-0865">Zymogen</keyword>
<dbReference type="SUPFAM" id="SSF50692">
    <property type="entry name" value="ADC-like"/>
    <property type="match status" value="1"/>
</dbReference>
<comment type="subunit">
    <text evidence="9">Heterooctamer of four alpha and four beta subunits.</text>
</comment>
<sequence length="126" mass="13811">MQRTMLKGKLHKVRVTQAELYYEGSCAIDQDFLDAAGILEYEKIEIYAVNNGERFSTYAIAGERGSKVISLNGAAARRAAVGDTVIICAYVGMNDEAAQAHKPSLVYFDEHNNIVRTSKAIPVQLG</sequence>
<organism evidence="10 11">
    <name type="scientific">Vibrio stylophorae</name>
    <dbReference type="NCBI Taxonomy" id="659351"/>
    <lineage>
        <taxon>Bacteria</taxon>
        <taxon>Pseudomonadati</taxon>
        <taxon>Pseudomonadota</taxon>
        <taxon>Gammaproteobacteria</taxon>
        <taxon>Vibrionales</taxon>
        <taxon>Vibrionaceae</taxon>
        <taxon>Vibrio</taxon>
    </lineage>
</organism>
<feature type="active site" description="Proton donor" evidence="9">
    <location>
        <position position="58"/>
    </location>
</feature>
<dbReference type="InterPro" id="IPR003190">
    <property type="entry name" value="Asp_decarbox"/>
</dbReference>
<feature type="chain" id="PRO_5044900818" description="Aspartate 1-decarboxylase beta chain" evidence="9">
    <location>
        <begin position="1"/>
        <end position="24"/>
    </location>
</feature>
<keyword evidence="4 9" id="KW-0068">Autocatalytic cleavage</keyword>
<comment type="cofactor">
    <cofactor evidence="9">
        <name>pyruvate</name>
        <dbReference type="ChEBI" id="CHEBI:15361"/>
    </cofactor>
    <text evidence="9">Binds 1 pyruvoyl group covalently per subunit.</text>
</comment>
<dbReference type="Proteomes" id="UP000838672">
    <property type="component" value="Unassembled WGS sequence"/>
</dbReference>
<evidence type="ECO:0000256" key="8">
    <source>
        <dbReference type="ARBA" id="ARBA00023317"/>
    </source>
</evidence>
<dbReference type="NCBIfam" id="TIGR00223">
    <property type="entry name" value="panD"/>
    <property type="match status" value="1"/>
</dbReference>
<keyword evidence="1 9" id="KW-0963">Cytoplasm</keyword>
<dbReference type="Pfam" id="PF02261">
    <property type="entry name" value="Asp_decarbox"/>
    <property type="match status" value="1"/>
</dbReference>
<dbReference type="Gene3D" id="2.40.40.20">
    <property type="match status" value="1"/>
</dbReference>
<dbReference type="HAMAP" id="MF_00446">
    <property type="entry name" value="PanD"/>
    <property type="match status" value="1"/>
</dbReference>
<dbReference type="PIRSF" id="PIRSF006246">
    <property type="entry name" value="Asp_decarbox"/>
    <property type="match status" value="1"/>
</dbReference>
<comment type="function">
    <text evidence="9">Catalyzes the pyruvoyl-dependent decarboxylation of aspartate to produce beta-alanine.</text>
</comment>
<evidence type="ECO:0000256" key="6">
    <source>
        <dbReference type="ARBA" id="ARBA00023239"/>
    </source>
</evidence>
<reference evidence="10" key="1">
    <citation type="submission" date="2021-11" db="EMBL/GenBank/DDBJ databases">
        <authorList>
            <person name="Rodrigo-Torres L."/>
            <person name="Arahal R. D."/>
            <person name="Lucena T."/>
        </authorList>
    </citation>
    <scope>NUCLEOTIDE SEQUENCE</scope>
    <source>
        <strain evidence="10">CECT 7929</strain>
    </source>
</reference>
<dbReference type="RefSeq" id="WP_237464599.1">
    <property type="nucleotide sequence ID" value="NZ_CAKLDI010000001.1"/>
</dbReference>
<dbReference type="EMBL" id="CAKLDI010000001">
    <property type="protein sequence ID" value="CAH0532639.1"/>
    <property type="molecule type" value="Genomic_DNA"/>
</dbReference>
<keyword evidence="2 9" id="KW-0566">Pantothenate biosynthesis</keyword>
<evidence type="ECO:0000256" key="3">
    <source>
        <dbReference type="ARBA" id="ARBA00022793"/>
    </source>
</evidence>
<proteinExistence type="inferred from homology"/>
<comment type="PTM">
    <text evidence="9">Is synthesized initially as an inactive proenzyme, which is activated by self-cleavage at a specific serine bond to produce a beta-subunit with a hydroxyl group at its C-terminus and an alpha-subunit with a pyruvoyl group at its N-terminus.</text>
</comment>
<evidence type="ECO:0000256" key="5">
    <source>
        <dbReference type="ARBA" id="ARBA00023145"/>
    </source>
</evidence>
<evidence type="ECO:0000256" key="1">
    <source>
        <dbReference type="ARBA" id="ARBA00022490"/>
    </source>
</evidence>